<reference evidence="3 4" key="1">
    <citation type="submission" date="2021-05" db="EMBL/GenBank/DDBJ databases">
        <title>Direct Submission.</title>
        <authorList>
            <person name="Li K."/>
            <person name="Gao J."/>
        </authorList>
    </citation>
    <scope>NUCLEOTIDE SEQUENCE [LARGE SCALE GENOMIC DNA]</scope>
    <source>
        <strain evidence="3 4">Mg02</strain>
    </source>
</reference>
<organism evidence="3 4">
    <name type="scientific">Nocardiopsis changdeensis</name>
    <dbReference type="NCBI Taxonomy" id="2831969"/>
    <lineage>
        <taxon>Bacteria</taxon>
        <taxon>Bacillati</taxon>
        <taxon>Actinomycetota</taxon>
        <taxon>Actinomycetes</taxon>
        <taxon>Streptosporangiales</taxon>
        <taxon>Nocardiopsidaceae</taxon>
        <taxon>Nocardiopsis</taxon>
    </lineage>
</organism>
<dbReference type="CDD" id="cd07576">
    <property type="entry name" value="R-amidase_like"/>
    <property type="match status" value="1"/>
</dbReference>
<dbReference type="Pfam" id="PF00795">
    <property type="entry name" value="CN_hydrolase"/>
    <property type="match status" value="1"/>
</dbReference>
<dbReference type="InterPro" id="IPR044083">
    <property type="entry name" value="RamA-like"/>
</dbReference>
<dbReference type="PANTHER" id="PTHR23088">
    <property type="entry name" value="NITRILASE-RELATED"/>
    <property type="match status" value="1"/>
</dbReference>
<keyword evidence="3" id="KW-0378">Hydrolase</keyword>
<dbReference type="GO" id="GO:0016787">
    <property type="term" value="F:hydrolase activity"/>
    <property type="evidence" value="ECO:0007669"/>
    <property type="project" value="UniProtKB-KW"/>
</dbReference>
<sequence length="274" mass="29120">MARRTLRVALDQGTGRSGDPADALARLSDRARAAADAGADLLIGPEMSLTGYNIGADVARLAEPVDGRLSAQVARIAADTGVAIVHGFPERDGDAVYNTVLLTGPDGVRLAAYRKTHLFGDLDRGAFAPGDTPVVQADLNGVRLGLLVCYDVEFPEPVRAHALAGTELLVVPTALMLPYTDVPDRIVPVRALENQIHLAYVNRCDTEGDLRYAGRSALVAPDGTETLRAGADEELLVGDVDLGAIARAREGQSYLDDRRPGLYGSLSRDRARAR</sequence>
<comment type="similarity">
    <text evidence="1">Belongs to the carbon-nitrogen hydrolase superfamily. NIT1/NIT2 family.</text>
</comment>
<evidence type="ECO:0000256" key="1">
    <source>
        <dbReference type="ARBA" id="ARBA00010613"/>
    </source>
</evidence>
<dbReference type="InterPro" id="IPR036526">
    <property type="entry name" value="C-N_Hydrolase_sf"/>
</dbReference>
<dbReference type="PROSITE" id="PS01227">
    <property type="entry name" value="UPF0012"/>
    <property type="match status" value="1"/>
</dbReference>
<dbReference type="RefSeq" id="WP_220565215.1">
    <property type="nucleotide sequence ID" value="NZ_CP074133.1"/>
</dbReference>
<dbReference type="PANTHER" id="PTHR23088:SF27">
    <property type="entry name" value="DEAMINATED GLUTATHIONE AMIDASE"/>
    <property type="match status" value="1"/>
</dbReference>
<protein>
    <submittedName>
        <fullName evidence="3">Carbon-nitrogen hydrolase family protein</fullName>
    </submittedName>
</protein>
<dbReference type="InterPro" id="IPR001110">
    <property type="entry name" value="UPF0012_CS"/>
</dbReference>
<evidence type="ECO:0000259" key="2">
    <source>
        <dbReference type="PROSITE" id="PS50263"/>
    </source>
</evidence>
<accession>A0ABX8BQE5</accession>
<dbReference type="Gene3D" id="3.60.110.10">
    <property type="entry name" value="Carbon-nitrogen hydrolase"/>
    <property type="match status" value="1"/>
</dbReference>
<dbReference type="InterPro" id="IPR003010">
    <property type="entry name" value="C-N_Hydrolase"/>
</dbReference>
<dbReference type="SUPFAM" id="SSF56317">
    <property type="entry name" value="Carbon-nitrogen hydrolase"/>
    <property type="match status" value="1"/>
</dbReference>
<evidence type="ECO:0000313" key="3">
    <source>
        <dbReference type="EMBL" id="QUX23958.1"/>
    </source>
</evidence>
<keyword evidence="4" id="KW-1185">Reference proteome</keyword>
<dbReference type="PROSITE" id="PS50263">
    <property type="entry name" value="CN_HYDROLASE"/>
    <property type="match status" value="1"/>
</dbReference>
<gene>
    <name evidence="3" type="ORF">KGD84_06410</name>
</gene>
<feature type="domain" description="CN hydrolase" evidence="2">
    <location>
        <begin position="6"/>
        <end position="242"/>
    </location>
</feature>
<evidence type="ECO:0000313" key="4">
    <source>
        <dbReference type="Proteomes" id="UP000676079"/>
    </source>
</evidence>
<dbReference type="EMBL" id="CP074133">
    <property type="protein sequence ID" value="QUX23958.1"/>
    <property type="molecule type" value="Genomic_DNA"/>
</dbReference>
<proteinExistence type="inferred from homology"/>
<name>A0ABX8BQE5_9ACTN</name>
<dbReference type="Proteomes" id="UP000676079">
    <property type="component" value="Chromosome"/>
</dbReference>